<evidence type="ECO:0000313" key="3">
    <source>
        <dbReference type="EMBL" id="OGC99974.1"/>
    </source>
</evidence>
<dbReference type="AlphaFoldDB" id="A0A1F4Z139"/>
<proteinExistence type="inferred from homology"/>
<evidence type="ECO:0000256" key="2">
    <source>
        <dbReference type="HAMAP-Rule" id="MF_00634"/>
    </source>
</evidence>
<dbReference type="InterPro" id="IPR036591">
    <property type="entry name" value="YggU-like_sf"/>
</dbReference>
<dbReference type="NCBIfam" id="TIGR00251">
    <property type="entry name" value="DUF167 family protein"/>
    <property type="match status" value="1"/>
</dbReference>
<dbReference type="GO" id="GO:0005737">
    <property type="term" value="C:cytoplasm"/>
    <property type="evidence" value="ECO:0007669"/>
    <property type="project" value="TreeGrafter"/>
</dbReference>
<dbReference type="PANTHER" id="PTHR13420:SF7">
    <property type="entry name" value="UPF0235 PROTEIN C15ORF40"/>
    <property type="match status" value="1"/>
</dbReference>
<dbReference type="Pfam" id="PF02594">
    <property type="entry name" value="DUF167"/>
    <property type="match status" value="1"/>
</dbReference>
<dbReference type="InterPro" id="IPR003746">
    <property type="entry name" value="DUF167"/>
</dbReference>
<evidence type="ECO:0000313" key="4">
    <source>
        <dbReference type="Proteomes" id="UP000176822"/>
    </source>
</evidence>
<organism evidence="3 4">
    <name type="scientific">Candidatus Amesbacteria bacterium RIFCSPLOWO2_01_FULL_47_33</name>
    <dbReference type="NCBI Taxonomy" id="1797258"/>
    <lineage>
        <taxon>Bacteria</taxon>
        <taxon>Candidatus Amesiibacteriota</taxon>
    </lineage>
</organism>
<reference evidence="3 4" key="1">
    <citation type="journal article" date="2016" name="Nat. Commun.">
        <title>Thousands of microbial genomes shed light on interconnected biogeochemical processes in an aquifer system.</title>
        <authorList>
            <person name="Anantharaman K."/>
            <person name="Brown C.T."/>
            <person name="Hug L.A."/>
            <person name="Sharon I."/>
            <person name="Castelle C.J."/>
            <person name="Probst A.J."/>
            <person name="Thomas B.C."/>
            <person name="Singh A."/>
            <person name="Wilkins M.J."/>
            <person name="Karaoz U."/>
            <person name="Brodie E.L."/>
            <person name="Williams K.H."/>
            <person name="Hubbard S.S."/>
            <person name="Banfield J.F."/>
        </authorList>
    </citation>
    <scope>NUCLEOTIDE SEQUENCE [LARGE SCALE GENOMIC DNA]</scope>
</reference>
<dbReference type="HAMAP" id="MF_00634">
    <property type="entry name" value="UPF0235"/>
    <property type="match status" value="1"/>
</dbReference>
<comment type="similarity">
    <text evidence="1 2">Belongs to the UPF0235 family.</text>
</comment>
<dbReference type="Gene3D" id="3.30.1200.10">
    <property type="entry name" value="YggU-like"/>
    <property type="match status" value="1"/>
</dbReference>
<dbReference type="EMBL" id="MEXM01000047">
    <property type="protein sequence ID" value="OGC99974.1"/>
    <property type="molecule type" value="Genomic_DNA"/>
</dbReference>
<sequence length="84" mass="9493">MKVSVVVHPNARNERIEKDLLGVLHVYVTEPPLEGKANKAVTELLAEHFSTKKRNVFLVSGQRAKHKTFEVTTDNRNDTGQLIK</sequence>
<evidence type="ECO:0000256" key="1">
    <source>
        <dbReference type="ARBA" id="ARBA00010364"/>
    </source>
</evidence>
<dbReference type="Proteomes" id="UP000176822">
    <property type="component" value="Unassembled WGS sequence"/>
</dbReference>
<dbReference type="SUPFAM" id="SSF69786">
    <property type="entry name" value="YggU-like"/>
    <property type="match status" value="1"/>
</dbReference>
<protein>
    <recommendedName>
        <fullName evidence="2">UPF0235 protein A2972_03890</fullName>
    </recommendedName>
</protein>
<dbReference type="SMART" id="SM01152">
    <property type="entry name" value="DUF167"/>
    <property type="match status" value="1"/>
</dbReference>
<gene>
    <name evidence="3" type="ORF">A2972_03890</name>
</gene>
<dbReference type="PANTHER" id="PTHR13420">
    <property type="entry name" value="UPF0235 PROTEIN C15ORF40"/>
    <property type="match status" value="1"/>
</dbReference>
<comment type="caution">
    <text evidence="3">The sequence shown here is derived from an EMBL/GenBank/DDBJ whole genome shotgun (WGS) entry which is preliminary data.</text>
</comment>
<accession>A0A1F4Z139</accession>
<name>A0A1F4Z139_9BACT</name>